<gene>
    <name evidence="1" type="ORF">Pan181_10200</name>
</gene>
<proteinExistence type="predicted"/>
<accession>A0A518AJC7</accession>
<evidence type="ECO:0000313" key="2">
    <source>
        <dbReference type="Proteomes" id="UP000315750"/>
    </source>
</evidence>
<dbReference type="KEGG" id="amuc:Pan181_10200"/>
<keyword evidence="2" id="KW-1185">Reference proteome</keyword>
<sequence>MYSAHELERQILAYPLDDSLRIQLEKHLRVTEPQGIDLELLSRERLMAESLEQGSSIDEQLHEYR</sequence>
<reference evidence="1 2" key="1">
    <citation type="submission" date="2019-02" db="EMBL/GenBank/DDBJ databases">
        <title>Deep-cultivation of Planctomycetes and their phenomic and genomic characterization uncovers novel biology.</title>
        <authorList>
            <person name="Wiegand S."/>
            <person name="Jogler M."/>
            <person name="Boedeker C."/>
            <person name="Pinto D."/>
            <person name="Vollmers J."/>
            <person name="Rivas-Marin E."/>
            <person name="Kohn T."/>
            <person name="Peeters S.H."/>
            <person name="Heuer A."/>
            <person name="Rast P."/>
            <person name="Oberbeckmann S."/>
            <person name="Bunk B."/>
            <person name="Jeske O."/>
            <person name="Meyerdierks A."/>
            <person name="Storesund J.E."/>
            <person name="Kallscheuer N."/>
            <person name="Luecker S."/>
            <person name="Lage O.M."/>
            <person name="Pohl T."/>
            <person name="Merkel B.J."/>
            <person name="Hornburger P."/>
            <person name="Mueller R.-W."/>
            <person name="Bruemmer F."/>
            <person name="Labrenz M."/>
            <person name="Spormann A.M."/>
            <person name="Op den Camp H."/>
            <person name="Overmann J."/>
            <person name="Amann R."/>
            <person name="Jetten M.S.M."/>
            <person name="Mascher T."/>
            <person name="Medema M.H."/>
            <person name="Devos D.P."/>
            <person name="Kaster A.-K."/>
            <person name="Ovreas L."/>
            <person name="Rohde M."/>
            <person name="Galperin M.Y."/>
            <person name="Jogler C."/>
        </authorList>
    </citation>
    <scope>NUCLEOTIDE SEQUENCE [LARGE SCALE GENOMIC DNA]</scope>
    <source>
        <strain evidence="1 2">Pan181</strain>
    </source>
</reference>
<dbReference type="EMBL" id="CP036278">
    <property type="protein sequence ID" value="QDU54837.1"/>
    <property type="molecule type" value="Genomic_DNA"/>
</dbReference>
<name>A0A518AJC7_9BACT</name>
<dbReference type="Proteomes" id="UP000315750">
    <property type="component" value="Chromosome"/>
</dbReference>
<evidence type="ECO:0000313" key="1">
    <source>
        <dbReference type="EMBL" id="QDU54837.1"/>
    </source>
</evidence>
<protein>
    <submittedName>
        <fullName evidence="1">Uncharacterized protein</fullName>
    </submittedName>
</protein>
<dbReference type="AlphaFoldDB" id="A0A518AJC7"/>
<organism evidence="1 2">
    <name type="scientific">Aeoliella mucimassa</name>
    <dbReference type="NCBI Taxonomy" id="2527972"/>
    <lineage>
        <taxon>Bacteria</taxon>
        <taxon>Pseudomonadati</taxon>
        <taxon>Planctomycetota</taxon>
        <taxon>Planctomycetia</taxon>
        <taxon>Pirellulales</taxon>
        <taxon>Lacipirellulaceae</taxon>
        <taxon>Aeoliella</taxon>
    </lineage>
</organism>
<dbReference type="RefSeq" id="WP_145245765.1">
    <property type="nucleotide sequence ID" value="NZ_CP036278.1"/>
</dbReference>